<dbReference type="PROSITE" id="PS50893">
    <property type="entry name" value="ABC_TRANSPORTER_2"/>
    <property type="match status" value="1"/>
</dbReference>
<dbReference type="CDD" id="cd03230">
    <property type="entry name" value="ABC_DR_subfamily_A"/>
    <property type="match status" value="1"/>
</dbReference>
<accession>A0ABW0RMX2</accession>
<dbReference type="Pfam" id="PF00005">
    <property type="entry name" value="ABC_tran"/>
    <property type="match status" value="1"/>
</dbReference>
<evidence type="ECO:0000256" key="5">
    <source>
        <dbReference type="ARBA" id="ARBA00022840"/>
    </source>
</evidence>
<evidence type="ECO:0000256" key="3">
    <source>
        <dbReference type="ARBA" id="ARBA00022458"/>
    </source>
</evidence>
<feature type="domain" description="ABC transporter" evidence="6">
    <location>
        <begin position="3"/>
        <end position="229"/>
    </location>
</feature>
<dbReference type="EMBL" id="JBHSNL010000004">
    <property type="protein sequence ID" value="MFC5546061.1"/>
    <property type="molecule type" value="Genomic_DNA"/>
</dbReference>
<name>A0ABW0RMX2_9GAMM</name>
<comment type="caution">
    <text evidence="7">The sequence shown here is derived from an EMBL/GenBank/DDBJ whole genome shotgun (WGS) entry which is preliminary data.</text>
</comment>
<dbReference type="PANTHER" id="PTHR42711:SF5">
    <property type="entry name" value="ABC TRANSPORTER ATP-BINDING PROTEIN NATA"/>
    <property type="match status" value="1"/>
</dbReference>
<keyword evidence="3" id="KW-0536">Nodulation</keyword>
<dbReference type="Proteomes" id="UP001596055">
    <property type="component" value="Unassembled WGS sequence"/>
</dbReference>
<dbReference type="SUPFAM" id="SSF52540">
    <property type="entry name" value="P-loop containing nucleoside triphosphate hydrolases"/>
    <property type="match status" value="1"/>
</dbReference>
<dbReference type="SMART" id="SM00382">
    <property type="entry name" value="AAA"/>
    <property type="match status" value="1"/>
</dbReference>
<evidence type="ECO:0000256" key="2">
    <source>
        <dbReference type="ARBA" id="ARBA00022448"/>
    </source>
</evidence>
<gene>
    <name evidence="7" type="ORF">ACFPQA_13415</name>
</gene>
<protein>
    <submittedName>
        <fullName evidence="7">ABC transporter ATP-binding protein</fullName>
    </submittedName>
</protein>
<dbReference type="InterPro" id="IPR050763">
    <property type="entry name" value="ABC_transporter_ATP-binding"/>
</dbReference>
<dbReference type="GO" id="GO:0005524">
    <property type="term" value="F:ATP binding"/>
    <property type="evidence" value="ECO:0007669"/>
    <property type="project" value="UniProtKB-KW"/>
</dbReference>
<evidence type="ECO:0000256" key="4">
    <source>
        <dbReference type="ARBA" id="ARBA00022741"/>
    </source>
</evidence>
<sequence length="308" mass="34607">MLIEANHLALELDGISILKDVSLHMQKGEIYGLLGPNGAGKSTTIALLLGLYRADKGSLTHFSGQDAEFVSIRQRIGVMPEFAGFYEWMSAREYLIWYAGFYGGSQSPPDSLLKRVGLSQTANKPIVQFSRGMKQRLALARALVHGPELLILDEPTNGLDPRGRREIHDLLIDLANEDKVGILLCTHLLDDVERLCTRIGIIDNGKTVLEDDLEHLLRDAGKPRYRIHMTNIPEGHLLPPLVRLLEWDGSWWSFEIDLPHGRDIGKVWEDLLVHGWSFDEIQVESNSLEARYLELTGSDKPDQQEKAA</sequence>
<dbReference type="InterPro" id="IPR003439">
    <property type="entry name" value="ABC_transporter-like_ATP-bd"/>
</dbReference>
<keyword evidence="2" id="KW-0813">Transport</keyword>
<reference evidence="8" key="1">
    <citation type="journal article" date="2019" name="Int. J. Syst. Evol. Microbiol.">
        <title>The Global Catalogue of Microorganisms (GCM) 10K type strain sequencing project: providing services to taxonomists for standard genome sequencing and annotation.</title>
        <authorList>
            <consortium name="The Broad Institute Genomics Platform"/>
            <consortium name="The Broad Institute Genome Sequencing Center for Infectious Disease"/>
            <person name="Wu L."/>
            <person name="Ma J."/>
        </authorList>
    </citation>
    <scope>NUCLEOTIDE SEQUENCE [LARGE SCALE GENOMIC DNA]</scope>
    <source>
        <strain evidence="8">CGMCC 4.1799</strain>
    </source>
</reference>
<keyword evidence="4" id="KW-0547">Nucleotide-binding</keyword>
<dbReference type="Gene3D" id="3.40.50.300">
    <property type="entry name" value="P-loop containing nucleotide triphosphate hydrolases"/>
    <property type="match status" value="1"/>
</dbReference>
<dbReference type="RefSeq" id="WP_248160542.1">
    <property type="nucleotide sequence ID" value="NZ_JAKZAJ010000006.1"/>
</dbReference>
<evidence type="ECO:0000313" key="8">
    <source>
        <dbReference type="Proteomes" id="UP001596055"/>
    </source>
</evidence>
<dbReference type="InterPro" id="IPR027417">
    <property type="entry name" value="P-loop_NTPase"/>
</dbReference>
<keyword evidence="5 7" id="KW-0067">ATP-binding</keyword>
<evidence type="ECO:0000256" key="1">
    <source>
        <dbReference type="ARBA" id="ARBA00005417"/>
    </source>
</evidence>
<evidence type="ECO:0000313" key="7">
    <source>
        <dbReference type="EMBL" id="MFC5546061.1"/>
    </source>
</evidence>
<organism evidence="7 8">
    <name type="scientific">Marinobacter koreensis</name>
    <dbReference type="NCBI Taxonomy" id="335974"/>
    <lineage>
        <taxon>Bacteria</taxon>
        <taxon>Pseudomonadati</taxon>
        <taxon>Pseudomonadota</taxon>
        <taxon>Gammaproteobacteria</taxon>
        <taxon>Pseudomonadales</taxon>
        <taxon>Marinobacteraceae</taxon>
        <taxon>Marinobacter</taxon>
    </lineage>
</organism>
<comment type="similarity">
    <text evidence="1">Belongs to the ABC transporter superfamily.</text>
</comment>
<dbReference type="InterPro" id="IPR003593">
    <property type="entry name" value="AAA+_ATPase"/>
</dbReference>
<evidence type="ECO:0000259" key="6">
    <source>
        <dbReference type="PROSITE" id="PS50893"/>
    </source>
</evidence>
<proteinExistence type="inferred from homology"/>
<dbReference type="PANTHER" id="PTHR42711">
    <property type="entry name" value="ABC TRANSPORTER ATP-BINDING PROTEIN"/>
    <property type="match status" value="1"/>
</dbReference>
<keyword evidence="8" id="KW-1185">Reference proteome</keyword>